<protein>
    <submittedName>
        <fullName evidence="1">Uncharacterized protein</fullName>
    </submittedName>
</protein>
<reference evidence="1" key="1">
    <citation type="submission" date="2018-05" db="EMBL/GenBank/DDBJ databases">
        <authorList>
            <person name="Lanie J.A."/>
            <person name="Ng W.-L."/>
            <person name="Kazmierczak K.M."/>
            <person name="Andrzejewski T.M."/>
            <person name="Davidsen T.M."/>
            <person name="Wayne K.J."/>
            <person name="Tettelin H."/>
            <person name="Glass J.I."/>
            <person name="Rusch D."/>
            <person name="Podicherti R."/>
            <person name="Tsui H.-C.T."/>
            <person name="Winkler M.E."/>
        </authorList>
    </citation>
    <scope>NUCLEOTIDE SEQUENCE</scope>
</reference>
<dbReference type="AlphaFoldDB" id="A0A382FDK0"/>
<gene>
    <name evidence="1" type="ORF">METZ01_LOCUS213137</name>
</gene>
<proteinExistence type="predicted"/>
<accession>A0A382FDK0</accession>
<name>A0A382FDK0_9ZZZZ</name>
<dbReference type="EMBL" id="UINC01049027">
    <property type="protein sequence ID" value="SVB60283.1"/>
    <property type="molecule type" value="Genomic_DNA"/>
</dbReference>
<evidence type="ECO:0000313" key="1">
    <source>
        <dbReference type="EMBL" id="SVB60283.1"/>
    </source>
</evidence>
<sequence>MKFTKTIFVLSLLSIVFFATACEDKETEEATLLEFGSISGAVNFTGTWPDTGEVLITLDTQYPPMGPPAGFAFITSIDIQNGVYNYSFSNLSFRDYSAITVTYWPQGYETAGTNYSLIGSYIETISVTQDNAYLTIDIEATFN</sequence>
<organism evidence="1">
    <name type="scientific">marine metagenome</name>
    <dbReference type="NCBI Taxonomy" id="408172"/>
    <lineage>
        <taxon>unclassified sequences</taxon>
        <taxon>metagenomes</taxon>
        <taxon>ecological metagenomes</taxon>
    </lineage>
</organism>
<dbReference type="PROSITE" id="PS51257">
    <property type="entry name" value="PROKAR_LIPOPROTEIN"/>
    <property type="match status" value="1"/>
</dbReference>